<dbReference type="GO" id="GO:0043856">
    <property type="term" value="F:anti-sigma factor antagonist activity"/>
    <property type="evidence" value="ECO:0007669"/>
    <property type="project" value="InterPro"/>
</dbReference>
<accession>A0A841BKA4</accession>
<dbReference type="AlphaFoldDB" id="A0A841BKA4"/>
<gene>
    <name evidence="4" type="ORF">F4553_001035</name>
</gene>
<dbReference type="PROSITE" id="PS50801">
    <property type="entry name" value="STAS"/>
    <property type="match status" value="1"/>
</dbReference>
<dbReference type="Proteomes" id="UP000587527">
    <property type="component" value="Unassembled WGS sequence"/>
</dbReference>
<dbReference type="Gene3D" id="3.30.750.24">
    <property type="entry name" value="STAS domain"/>
    <property type="match status" value="1"/>
</dbReference>
<dbReference type="Pfam" id="PF01740">
    <property type="entry name" value="STAS"/>
    <property type="match status" value="1"/>
</dbReference>
<dbReference type="NCBIfam" id="TIGR00377">
    <property type="entry name" value="ant_ant_sig"/>
    <property type="match status" value="1"/>
</dbReference>
<dbReference type="InterPro" id="IPR002645">
    <property type="entry name" value="STAS_dom"/>
</dbReference>
<evidence type="ECO:0000256" key="2">
    <source>
        <dbReference type="RuleBase" id="RU003749"/>
    </source>
</evidence>
<dbReference type="SUPFAM" id="SSF52091">
    <property type="entry name" value="SpoIIaa-like"/>
    <property type="match status" value="1"/>
</dbReference>
<dbReference type="RefSeq" id="WP_184832663.1">
    <property type="nucleotide sequence ID" value="NZ_JACHMN010000001.1"/>
</dbReference>
<name>A0A841BKA4_9ACTN</name>
<organism evidence="4 5">
    <name type="scientific">Allocatelliglobosispora scoriae</name>
    <dbReference type="NCBI Taxonomy" id="643052"/>
    <lineage>
        <taxon>Bacteria</taxon>
        <taxon>Bacillati</taxon>
        <taxon>Actinomycetota</taxon>
        <taxon>Actinomycetes</taxon>
        <taxon>Micromonosporales</taxon>
        <taxon>Micromonosporaceae</taxon>
        <taxon>Allocatelliglobosispora</taxon>
    </lineage>
</organism>
<comment type="similarity">
    <text evidence="1 2">Belongs to the anti-sigma-factor antagonist family.</text>
</comment>
<feature type="domain" description="STAS" evidence="3">
    <location>
        <begin position="3"/>
        <end position="112"/>
    </location>
</feature>
<dbReference type="InterPro" id="IPR036513">
    <property type="entry name" value="STAS_dom_sf"/>
</dbReference>
<reference evidence="4 5" key="1">
    <citation type="submission" date="2020-08" db="EMBL/GenBank/DDBJ databases">
        <title>Sequencing the genomes of 1000 actinobacteria strains.</title>
        <authorList>
            <person name="Klenk H.-P."/>
        </authorList>
    </citation>
    <scope>NUCLEOTIDE SEQUENCE [LARGE SCALE GENOMIC DNA]</scope>
    <source>
        <strain evidence="4 5">DSM 45362</strain>
    </source>
</reference>
<evidence type="ECO:0000313" key="5">
    <source>
        <dbReference type="Proteomes" id="UP000587527"/>
    </source>
</evidence>
<dbReference type="PANTHER" id="PTHR33495">
    <property type="entry name" value="ANTI-SIGMA FACTOR ANTAGONIST TM_1081-RELATED-RELATED"/>
    <property type="match status" value="1"/>
</dbReference>
<evidence type="ECO:0000259" key="3">
    <source>
        <dbReference type="PROSITE" id="PS50801"/>
    </source>
</evidence>
<keyword evidence="5" id="KW-1185">Reference proteome</keyword>
<protein>
    <recommendedName>
        <fullName evidence="2">Anti-sigma factor antagonist</fullName>
    </recommendedName>
</protein>
<dbReference type="PANTHER" id="PTHR33495:SF2">
    <property type="entry name" value="ANTI-SIGMA FACTOR ANTAGONIST TM_1081-RELATED"/>
    <property type="match status" value="1"/>
</dbReference>
<comment type="caution">
    <text evidence="4">The sequence shown here is derived from an EMBL/GenBank/DDBJ whole genome shotgun (WGS) entry which is preliminary data.</text>
</comment>
<dbReference type="CDD" id="cd07043">
    <property type="entry name" value="STAS_anti-anti-sigma_factors"/>
    <property type="match status" value="1"/>
</dbReference>
<dbReference type="EMBL" id="JACHMN010000001">
    <property type="protein sequence ID" value="MBB5867656.1"/>
    <property type="molecule type" value="Genomic_DNA"/>
</dbReference>
<dbReference type="InterPro" id="IPR003658">
    <property type="entry name" value="Anti-sigma_ant"/>
</dbReference>
<proteinExistence type="inferred from homology"/>
<evidence type="ECO:0000313" key="4">
    <source>
        <dbReference type="EMBL" id="MBB5867656.1"/>
    </source>
</evidence>
<sequence length="116" mass="12004">MSLVVNVELRDEIAIVEVEGELDIATVPQVDAALTAALADNRPAVVFDFTKLSFCDSTGLRLLVRAHQELEARSGAMAIGGATAIVAQVLEVSGLAEIFGCVPTVEAAVAAVSAPR</sequence>
<evidence type="ECO:0000256" key="1">
    <source>
        <dbReference type="ARBA" id="ARBA00009013"/>
    </source>
</evidence>